<keyword evidence="9" id="KW-1185">Reference proteome</keyword>
<comment type="cofactor">
    <cofactor evidence="1">
        <name>Mn(2+)</name>
        <dbReference type="ChEBI" id="CHEBI:29035"/>
    </cofactor>
</comment>
<evidence type="ECO:0000313" key="8">
    <source>
        <dbReference type="EMBL" id="OLR89705.1"/>
    </source>
</evidence>
<dbReference type="GO" id="GO:0046872">
    <property type="term" value="F:metal ion binding"/>
    <property type="evidence" value="ECO:0007669"/>
    <property type="project" value="UniProtKB-KW"/>
</dbReference>
<evidence type="ECO:0000256" key="6">
    <source>
        <dbReference type="ARBA" id="ARBA00023211"/>
    </source>
</evidence>
<evidence type="ECO:0000256" key="5">
    <source>
        <dbReference type="ARBA" id="ARBA00022842"/>
    </source>
</evidence>
<gene>
    <name evidence="8" type="ORF">BJP25_01335</name>
</gene>
<dbReference type="EMBL" id="MKQR01000028">
    <property type="protein sequence ID" value="OLR89705.1"/>
    <property type="molecule type" value="Genomic_DNA"/>
</dbReference>
<evidence type="ECO:0000259" key="7">
    <source>
        <dbReference type="PROSITE" id="PS51462"/>
    </source>
</evidence>
<dbReference type="InterPro" id="IPR000086">
    <property type="entry name" value="NUDIX_hydrolase_dom"/>
</dbReference>
<protein>
    <submittedName>
        <fullName evidence="8">Coenzyme A pyrophosphatase</fullName>
    </submittedName>
</protein>
<dbReference type="STRING" id="1193682.BJP25_01335"/>
<keyword evidence="4" id="KW-0378">Hydrolase</keyword>
<dbReference type="CDD" id="cd03426">
    <property type="entry name" value="NUDIX_CoAse_Nudt7"/>
    <property type="match status" value="1"/>
</dbReference>
<reference evidence="8 9" key="1">
    <citation type="submission" date="2016-10" db="EMBL/GenBank/DDBJ databases">
        <title>The Draft Genome Sequence of Actinokineospora bangkokensis 44EHWT reveals the biosynthetic pathway of antifungal compounds Thailandins with unusual extender unit butylmalonyl-CoA.</title>
        <authorList>
            <person name="Greule A."/>
            <person name="Intra B."/>
            <person name="Flemming S."/>
            <person name="Rommel M.G."/>
            <person name="Panbangred W."/>
            <person name="Bechthold A."/>
        </authorList>
    </citation>
    <scope>NUCLEOTIDE SEQUENCE [LARGE SCALE GENOMIC DNA]</scope>
    <source>
        <strain evidence="8 9">44EHW</strain>
    </source>
</reference>
<comment type="cofactor">
    <cofactor evidence="2">
        <name>Mg(2+)</name>
        <dbReference type="ChEBI" id="CHEBI:18420"/>
    </cofactor>
</comment>
<evidence type="ECO:0000256" key="3">
    <source>
        <dbReference type="ARBA" id="ARBA00022723"/>
    </source>
</evidence>
<sequence>MTHGPLVDPAELPGWLAPLVRATGEVDADAWRRVTGGRGATRDAAVLVLFGETDEHGPDLLFQLRAESGGSHSGQVAFPGGSAEPGDGGPVATALREAVEETGLDPAGVVPAALLPQVVVPVSGFRVTPVLGWWRDPSDVRAVDPAESQAVARIPLAHLADPANRFMVTSPGSRFTGPAFSAPGMLIWGFTAGLLTAVLHAGGWERPWDTGDVRDLSAAWRAVGSTGAEV</sequence>
<proteinExistence type="predicted"/>
<dbReference type="Gene3D" id="3.90.79.10">
    <property type="entry name" value="Nucleoside Triphosphate Pyrophosphohydrolase"/>
    <property type="match status" value="1"/>
</dbReference>
<dbReference type="PANTHER" id="PTHR12992:SF11">
    <property type="entry name" value="MITOCHONDRIAL COENZYME A DIPHOSPHATASE NUDT8"/>
    <property type="match status" value="1"/>
</dbReference>
<organism evidence="8 9">
    <name type="scientific">Actinokineospora bangkokensis</name>
    <dbReference type="NCBI Taxonomy" id="1193682"/>
    <lineage>
        <taxon>Bacteria</taxon>
        <taxon>Bacillati</taxon>
        <taxon>Actinomycetota</taxon>
        <taxon>Actinomycetes</taxon>
        <taxon>Pseudonocardiales</taxon>
        <taxon>Pseudonocardiaceae</taxon>
        <taxon>Actinokineospora</taxon>
    </lineage>
</organism>
<dbReference type="InterPro" id="IPR015797">
    <property type="entry name" value="NUDIX_hydrolase-like_dom_sf"/>
</dbReference>
<comment type="caution">
    <text evidence="8">The sequence shown here is derived from an EMBL/GenBank/DDBJ whole genome shotgun (WGS) entry which is preliminary data.</text>
</comment>
<name>A0A1Q9LCG8_9PSEU</name>
<evidence type="ECO:0000313" key="9">
    <source>
        <dbReference type="Proteomes" id="UP000186040"/>
    </source>
</evidence>
<evidence type="ECO:0000256" key="4">
    <source>
        <dbReference type="ARBA" id="ARBA00022801"/>
    </source>
</evidence>
<dbReference type="PANTHER" id="PTHR12992">
    <property type="entry name" value="NUDIX HYDROLASE"/>
    <property type="match status" value="1"/>
</dbReference>
<dbReference type="Proteomes" id="UP000186040">
    <property type="component" value="Unassembled WGS sequence"/>
</dbReference>
<dbReference type="SUPFAM" id="SSF55811">
    <property type="entry name" value="Nudix"/>
    <property type="match status" value="1"/>
</dbReference>
<dbReference type="GO" id="GO:0010945">
    <property type="term" value="F:coenzyme A diphosphatase activity"/>
    <property type="evidence" value="ECO:0007669"/>
    <property type="project" value="InterPro"/>
</dbReference>
<keyword evidence="3" id="KW-0479">Metal-binding</keyword>
<dbReference type="Pfam" id="PF00293">
    <property type="entry name" value="NUDIX"/>
    <property type="match status" value="1"/>
</dbReference>
<evidence type="ECO:0000256" key="1">
    <source>
        <dbReference type="ARBA" id="ARBA00001936"/>
    </source>
</evidence>
<dbReference type="AlphaFoldDB" id="A0A1Q9LCG8"/>
<dbReference type="OrthoDB" id="9802805at2"/>
<accession>A0A1Q9LCG8</accession>
<dbReference type="InterPro" id="IPR045121">
    <property type="entry name" value="CoAse"/>
</dbReference>
<keyword evidence="6" id="KW-0464">Manganese</keyword>
<feature type="domain" description="Nudix hydrolase" evidence="7">
    <location>
        <begin position="40"/>
        <end position="181"/>
    </location>
</feature>
<evidence type="ECO:0000256" key="2">
    <source>
        <dbReference type="ARBA" id="ARBA00001946"/>
    </source>
</evidence>
<dbReference type="RefSeq" id="WP_075977915.1">
    <property type="nucleotide sequence ID" value="NZ_MKQR01000028.1"/>
</dbReference>
<dbReference type="PROSITE" id="PS51462">
    <property type="entry name" value="NUDIX"/>
    <property type="match status" value="1"/>
</dbReference>
<keyword evidence="5" id="KW-0460">Magnesium</keyword>